<evidence type="ECO:0000256" key="2">
    <source>
        <dbReference type="SAM" id="MobiDB-lite"/>
    </source>
</evidence>
<sequence length="205" mass="21227">MTSAPSQASPSASNTGSLFGTFQSRLGGLSTITSKIQESGIGGNLGANVENFISGVKNLMPVNRDLTVTKITESIMDPAGANSSAIAKTENYLYFDPRSANARGTMPPPSAARKGEQMPGGMGPGMSATFGQRRQGFSEAIVFTVGGGSMDEYGNLQEWAMRTGAGGSGASQGAGKRRVVYGSTELANAEEFLKLELERLGTEAA</sequence>
<dbReference type="InterPro" id="IPR001619">
    <property type="entry name" value="Sec1-like"/>
</dbReference>
<dbReference type="OrthoDB" id="10251230at2759"/>
<dbReference type="InParanoid" id="A0A218YZ85"/>
<proteinExistence type="inferred from homology"/>
<organism evidence="3 4">
    <name type="scientific">Diplocarpon coronariae</name>
    <dbReference type="NCBI Taxonomy" id="2795749"/>
    <lineage>
        <taxon>Eukaryota</taxon>
        <taxon>Fungi</taxon>
        <taxon>Dikarya</taxon>
        <taxon>Ascomycota</taxon>
        <taxon>Pezizomycotina</taxon>
        <taxon>Leotiomycetes</taxon>
        <taxon>Helotiales</taxon>
        <taxon>Drepanopezizaceae</taxon>
        <taxon>Diplocarpon</taxon>
    </lineage>
</organism>
<dbReference type="InterPro" id="IPR027482">
    <property type="entry name" value="Sec1-like_dom2"/>
</dbReference>
<dbReference type="SUPFAM" id="SSF56815">
    <property type="entry name" value="Sec1/munc18-like (SM) proteins"/>
    <property type="match status" value="1"/>
</dbReference>
<evidence type="ECO:0000313" key="3">
    <source>
        <dbReference type="EMBL" id="OWP00365.1"/>
    </source>
</evidence>
<accession>A0A218YZ85</accession>
<dbReference type="InterPro" id="IPR036045">
    <property type="entry name" value="Sec1-like_sf"/>
</dbReference>
<evidence type="ECO:0000313" key="4">
    <source>
        <dbReference type="Proteomes" id="UP000242519"/>
    </source>
</evidence>
<dbReference type="EMBL" id="MZNU01000326">
    <property type="protein sequence ID" value="OWP00365.1"/>
    <property type="molecule type" value="Genomic_DNA"/>
</dbReference>
<dbReference type="Pfam" id="PF00995">
    <property type="entry name" value="Sec1"/>
    <property type="match status" value="1"/>
</dbReference>
<comment type="similarity">
    <text evidence="1">Belongs to the STXBP/unc-18/SEC1 family.</text>
</comment>
<dbReference type="GO" id="GO:0016192">
    <property type="term" value="P:vesicle-mediated transport"/>
    <property type="evidence" value="ECO:0007669"/>
    <property type="project" value="InterPro"/>
</dbReference>
<dbReference type="STRING" id="503106.A0A218YZ85"/>
<reference evidence="3 4" key="1">
    <citation type="submission" date="2017-04" db="EMBL/GenBank/DDBJ databases">
        <title>Draft genome sequence of Marssonina coronaria NL1: causal agent of apple blotch.</title>
        <authorList>
            <person name="Cheng Q."/>
        </authorList>
    </citation>
    <scope>NUCLEOTIDE SEQUENCE [LARGE SCALE GENOMIC DNA]</scope>
    <source>
        <strain evidence="3 4">NL1</strain>
    </source>
</reference>
<comment type="caution">
    <text evidence="3">The sequence shown here is derived from an EMBL/GenBank/DDBJ whole genome shotgun (WGS) entry which is preliminary data.</text>
</comment>
<dbReference type="Proteomes" id="UP000242519">
    <property type="component" value="Unassembled WGS sequence"/>
</dbReference>
<keyword evidence="4" id="KW-1185">Reference proteome</keyword>
<feature type="region of interest" description="Disordered" evidence="2">
    <location>
        <begin position="99"/>
        <end position="123"/>
    </location>
</feature>
<protein>
    <submittedName>
        <fullName evidence="3">SNARE docking complex subunit</fullName>
    </submittedName>
</protein>
<name>A0A218YZ85_9HELO</name>
<gene>
    <name evidence="3" type="ORF">B2J93_3915</name>
</gene>
<dbReference type="AlphaFoldDB" id="A0A218YZ85"/>
<evidence type="ECO:0000256" key="1">
    <source>
        <dbReference type="ARBA" id="ARBA00009884"/>
    </source>
</evidence>
<dbReference type="Gene3D" id="3.40.50.1910">
    <property type="match status" value="1"/>
</dbReference>